<feature type="compositionally biased region" description="Basic and acidic residues" evidence="1">
    <location>
        <begin position="31"/>
        <end position="42"/>
    </location>
</feature>
<dbReference type="AlphaFoldDB" id="A0A0G4F8I1"/>
<protein>
    <submittedName>
        <fullName evidence="2">Uncharacterized protein</fullName>
    </submittedName>
</protein>
<evidence type="ECO:0000313" key="2">
    <source>
        <dbReference type="EMBL" id="CEM09046.1"/>
    </source>
</evidence>
<dbReference type="VEuPathDB" id="CryptoDB:Cvel_15777"/>
<sequence length="116" mass="12571">MAHSGSKDAGDLPPGAPSRSRPQRQAAVEGAQRRQQQEERGNLEALLLVREDGGRGGRVKGTKNLTESAKRRREEQPTGEGRGRQAGKGKGKSKSAVQAHSAPGRMSNIRMLFLRF</sequence>
<organism evidence="2">
    <name type="scientific">Chromera velia CCMP2878</name>
    <dbReference type="NCBI Taxonomy" id="1169474"/>
    <lineage>
        <taxon>Eukaryota</taxon>
        <taxon>Sar</taxon>
        <taxon>Alveolata</taxon>
        <taxon>Colpodellida</taxon>
        <taxon>Chromeraceae</taxon>
        <taxon>Chromera</taxon>
    </lineage>
</organism>
<name>A0A0G4F8I1_9ALVE</name>
<reference evidence="2" key="1">
    <citation type="submission" date="2014-11" db="EMBL/GenBank/DDBJ databases">
        <authorList>
            <person name="Otto D Thomas"/>
            <person name="Naeem Raeece"/>
        </authorList>
    </citation>
    <scope>NUCLEOTIDE SEQUENCE</scope>
</reference>
<dbReference type="EMBL" id="CDMZ01000202">
    <property type="protein sequence ID" value="CEM09046.1"/>
    <property type="molecule type" value="Genomic_DNA"/>
</dbReference>
<gene>
    <name evidence="2" type="ORF">Cvel_15777</name>
</gene>
<evidence type="ECO:0000256" key="1">
    <source>
        <dbReference type="SAM" id="MobiDB-lite"/>
    </source>
</evidence>
<feature type="compositionally biased region" description="Basic and acidic residues" evidence="1">
    <location>
        <begin position="1"/>
        <end position="10"/>
    </location>
</feature>
<proteinExistence type="predicted"/>
<accession>A0A0G4F8I1</accession>
<feature type="region of interest" description="Disordered" evidence="1">
    <location>
        <begin position="1"/>
        <end position="104"/>
    </location>
</feature>